<protein>
    <submittedName>
        <fullName evidence="1">Uncharacterized protein</fullName>
    </submittedName>
</protein>
<proteinExistence type="predicted"/>
<gene>
    <name evidence="1" type="ORF">DU52_15705</name>
</gene>
<name>A0A0F8G889_METMZ</name>
<dbReference type="RefSeq" id="WP_048044046.1">
    <property type="nucleotide sequence ID" value="NZ_JJPA01000071.1"/>
</dbReference>
<organism evidence="1 2">
    <name type="scientific">Methanosarcina mazei</name>
    <name type="common">Methanosarcina frisia</name>
    <dbReference type="NCBI Taxonomy" id="2209"/>
    <lineage>
        <taxon>Archaea</taxon>
        <taxon>Methanobacteriati</taxon>
        <taxon>Methanobacteriota</taxon>
        <taxon>Stenosarchaea group</taxon>
        <taxon>Methanomicrobia</taxon>
        <taxon>Methanosarcinales</taxon>
        <taxon>Methanosarcinaceae</taxon>
        <taxon>Methanosarcina</taxon>
    </lineage>
</organism>
<sequence length="66" mass="7617">MSDFAKFPNSYTAIILNQESWNEVLRREGKDAGAPYIVPEHGVISIRFPEEYRGKEAMVRVFVEVK</sequence>
<dbReference type="EMBL" id="JJPA01000071">
    <property type="protein sequence ID" value="KKG35373.1"/>
    <property type="molecule type" value="Genomic_DNA"/>
</dbReference>
<reference evidence="1 2" key="1">
    <citation type="journal article" date="2015" name="ISME J.">
        <title>Genomic and phenotypic differentiation among Methanosarcina mazei populations from Columbia River sediment.</title>
        <authorList>
            <person name="Youngblut N.D."/>
            <person name="Wirth J.S."/>
            <person name="Henriksen J.R."/>
            <person name="Smith M."/>
            <person name="Simon H."/>
            <person name="Metcalf W.W."/>
            <person name="Whitaker R.J."/>
        </authorList>
    </citation>
    <scope>NUCLEOTIDE SEQUENCE [LARGE SCALE GENOMIC DNA]</scope>
    <source>
        <strain evidence="1 2">3.F.A.1A.1</strain>
    </source>
</reference>
<evidence type="ECO:0000313" key="1">
    <source>
        <dbReference type="EMBL" id="KKG35373.1"/>
    </source>
</evidence>
<dbReference type="Proteomes" id="UP000034399">
    <property type="component" value="Unassembled WGS sequence"/>
</dbReference>
<accession>A0A0F8G889</accession>
<dbReference type="PATRIC" id="fig|2209.61.peg.3381"/>
<evidence type="ECO:0000313" key="2">
    <source>
        <dbReference type="Proteomes" id="UP000034399"/>
    </source>
</evidence>
<comment type="caution">
    <text evidence="1">The sequence shown here is derived from an EMBL/GenBank/DDBJ whole genome shotgun (WGS) entry which is preliminary data.</text>
</comment>
<dbReference type="AlphaFoldDB" id="A0A0F8G889"/>